<organism evidence="1 2">
    <name type="scientific">Vibrio rumoiensis</name>
    <dbReference type="NCBI Taxonomy" id="76258"/>
    <lineage>
        <taxon>Bacteria</taxon>
        <taxon>Pseudomonadati</taxon>
        <taxon>Pseudomonadota</taxon>
        <taxon>Gammaproteobacteria</taxon>
        <taxon>Vibrionales</taxon>
        <taxon>Vibrionaceae</taxon>
        <taxon>Vibrio</taxon>
    </lineage>
</organism>
<name>A0ABW7J0D2_9VIBR</name>
<keyword evidence="2" id="KW-1185">Reference proteome</keyword>
<evidence type="ECO:0000313" key="2">
    <source>
        <dbReference type="Proteomes" id="UP001607151"/>
    </source>
</evidence>
<sequence>MAMNKLIQQLEALETRPEKQDISEIIATSPDGKVTATVWKRIIDLPTPTYPKDEYTGTAEEAANIYREFMQ</sequence>
<reference evidence="1 2" key="1">
    <citation type="submission" date="2024-10" db="EMBL/GenBank/DDBJ databases">
        <authorList>
            <person name="Yibar A."/>
            <person name="Saticioglu I.B."/>
            <person name="Duman M."/>
            <person name="Ajmi N."/>
            <person name="Gurler F."/>
            <person name="Ay H."/>
            <person name="Onuk E."/>
            <person name="Guler S."/>
            <person name="Romalde J.L."/>
        </authorList>
    </citation>
    <scope>NUCLEOTIDE SEQUENCE [LARGE SCALE GENOMIC DNA]</scope>
    <source>
        <strain evidence="1 2">14-MA-B</strain>
    </source>
</reference>
<dbReference type="Proteomes" id="UP001607151">
    <property type="component" value="Unassembled WGS sequence"/>
</dbReference>
<evidence type="ECO:0000313" key="1">
    <source>
        <dbReference type="EMBL" id="MFH0267386.1"/>
    </source>
</evidence>
<gene>
    <name evidence="1" type="ORF">ACGRQ9_18275</name>
</gene>
<dbReference type="EMBL" id="JBIHSN010000005">
    <property type="protein sequence ID" value="MFH0267386.1"/>
    <property type="molecule type" value="Genomic_DNA"/>
</dbReference>
<accession>A0ABW7J0D2</accession>
<proteinExistence type="predicted"/>
<dbReference type="RefSeq" id="WP_394608900.1">
    <property type="nucleotide sequence ID" value="NZ_JBIHSN010000005.1"/>
</dbReference>
<protein>
    <submittedName>
        <fullName evidence="1">Uncharacterized protein</fullName>
    </submittedName>
</protein>
<comment type="caution">
    <text evidence="1">The sequence shown here is derived from an EMBL/GenBank/DDBJ whole genome shotgun (WGS) entry which is preliminary data.</text>
</comment>